<evidence type="ECO:0000313" key="1">
    <source>
        <dbReference type="EMBL" id="KAF4136625.1"/>
    </source>
</evidence>
<reference evidence="1" key="1">
    <citation type="submission" date="2020-03" db="EMBL/GenBank/DDBJ databases">
        <title>Hybrid Assembly of Korean Phytophthora infestans isolates.</title>
        <authorList>
            <person name="Prokchorchik M."/>
            <person name="Lee Y."/>
            <person name="Seo J."/>
            <person name="Cho J.-H."/>
            <person name="Park Y.-E."/>
            <person name="Jang D.-C."/>
            <person name="Im J.-S."/>
            <person name="Choi J.-G."/>
            <person name="Park H.-J."/>
            <person name="Lee G.-B."/>
            <person name="Lee Y.-G."/>
            <person name="Hong S.-Y."/>
            <person name="Cho K."/>
            <person name="Sohn K.H."/>
        </authorList>
    </citation>
    <scope>NUCLEOTIDE SEQUENCE</scope>
    <source>
        <strain evidence="1">KR_2_A2</strain>
    </source>
</reference>
<dbReference type="EMBL" id="JAACNO010001206">
    <property type="protein sequence ID" value="KAF4142143.1"/>
    <property type="molecule type" value="Genomic_DNA"/>
</dbReference>
<organism evidence="1 4">
    <name type="scientific">Phytophthora infestans</name>
    <name type="common">Potato late blight agent</name>
    <name type="synonym">Botrytis infestans</name>
    <dbReference type="NCBI Taxonomy" id="4787"/>
    <lineage>
        <taxon>Eukaryota</taxon>
        <taxon>Sar</taxon>
        <taxon>Stramenopiles</taxon>
        <taxon>Oomycota</taxon>
        <taxon>Peronosporomycetes</taxon>
        <taxon>Peronosporales</taxon>
        <taxon>Peronosporaceae</taxon>
        <taxon>Phytophthora</taxon>
    </lineage>
</organism>
<accession>A0A8S9U6E3</accession>
<evidence type="ECO:0000313" key="3">
    <source>
        <dbReference type="EMBL" id="KAF4142144.1"/>
    </source>
</evidence>
<dbReference type="AlphaFoldDB" id="A0A8S9U6E3"/>
<sequence length="59" mass="6571">MSRQVPSSYGILEPVLHRDFTLSASAWTPKNVPAVYSAKALALLLLEKKIWSVDYSGYT</sequence>
<name>A0A8S9U6E3_PHYIN</name>
<dbReference type="Proteomes" id="UP000704712">
    <property type="component" value="Unassembled WGS sequence"/>
</dbReference>
<comment type="caution">
    <text evidence="1">The sequence shown here is derived from an EMBL/GenBank/DDBJ whole genome shotgun (WGS) entry which is preliminary data.</text>
</comment>
<proteinExistence type="predicted"/>
<gene>
    <name evidence="2" type="ORF">GN958_ATG08665</name>
    <name evidence="3" type="ORF">GN958_ATG08666</name>
    <name evidence="1" type="ORF">GN958_ATG14187</name>
</gene>
<dbReference type="EMBL" id="JAACNO010001927">
    <property type="protein sequence ID" value="KAF4136625.1"/>
    <property type="molecule type" value="Genomic_DNA"/>
</dbReference>
<dbReference type="EMBL" id="JAACNO010001206">
    <property type="protein sequence ID" value="KAF4142144.1"/>
    <property type="molecule type" value="Genomic_DNA"/>
</dbReference>
<evidence type="ECO:0000313" key="4">
    <source>
        <dbReference type="Proteomes" id="UP000704712"/>
    </source>
</evidence>
<evidence type="ECO:0000313" key="2">
    <source>
        <dbReference type="EMBL" id="KAF4142143.1"/>
    </source>
</evidence>
<protein>
    <submittedName>
        <fullName evidence="1">Uncharacterized protein</fullName>
    </submittedName>
</protein>